<dbReference type="WBParaSite" id="BPAG_0001098301-mRNA-1">
    <property type="protein sequence ID" value="BPAG_0001098301-mRNA-1"/>
    <property type="gene ID" value="BPAG_0001098301"/>
</dbReference>
<dbReference type="Pfam" id="PF00018">
    <property type="entry name" value="SH3_1"/>
    <property type="match status" value="1"/>
</dbReference>
<comment type="similarity">
    <text evidence="5">Belongs to the FNBP1 family.</text>
</comment>
<dbReference type="InterPro" id="IPR001452">
    <property type="entry name" value="SH3_domain"/>
</dbReference>
<evidence type="ECO:0000256" key="15">
    <source>
        <dbReference type="PROSITE-ProRule" id="PRU00192"/>
    </source>
</evidence>
<keyword evidence="14" id="KW-0968">Cytoplasmic vesicle</keyword>
<dbReference type="PANTHER" id="PTHR15735">
    <property type="entry name" value="FCH AND DOUBLE SH3 DOMAINS PROTEIN"/>
    <property type="match status" value="1"/>
</dbReference>
<evidence type="ECO:0000313" key="22">
    <source>
        <dbReference type="EMBL" id="VDN92131.1"/>
    </source>
</evidence>
<evidence type="ECO:0000313" key="23">
    <source>
        <dbReference type="Proteomes" id="UP000278627"/>
    </source>
</evidence>
<dbReference type="InterPro" id="IPR027267">
    <property type="entry name" value="AH/BAR_dom_sf"/>
</dbReference>
<keyword evidence="8" id="KW-0963">Cytoplasm</keyword>
<dbReference type="Gene3D" id="1.20.1270.60">
    <property type="entry name" value="Arfaptin homology (AH) domain/BAR domain"/>
    <property type="match status" value="1"/>
</dbReference>
<dbReference type="CDD" id="cd07653">
    <property type="entry name" value="F-BAR_CIP4-like"/>
    <property type="match status" value="1"/>
</dbReference>
<dbReference type="PROSITE" id="PS51741">
    <property type="entry name" value="F_BAR"/>
    <property type="match status" value="1"/>
</dbReference>
<protein>
    <submittedName>
        <fullName evidence="24">SH3 domain-containing protein</fullName>
    </submittedName>
</protein>
<evidence type="ECO:0000256" key="12">
    <source>
        <dbReference type="ARBA" id="ARBA00023054"/>
    </source>
</evidence>
<evidence type="ECO:0000256" key="2">
    <source>
        <dbReference type="ARBA" id="ARBA00004282"/>
    </source>
</evidence>
<keyword evidence="12 16" id="KW-0175">Coiled coil</keyword>
<dbReference type="GO" id="GO:0006897">
    <property type="term" value="P:endocytosis"/>
    <property type="evidence" value="ECO:0007669"/>
    <property type="project" value="UniProtKB-KW"/>
</dbReference>
<sequence>MATSTTASWADLWDQIDILASHTQKGIESLEKYGMFLKERAAIEDEYAARLRALVKKNLGKKREDEELTKAYTFISSFHSILHEVESLAGQHEVIAEGLRKDIHPALLTKCAALRAARKNHLNELHIINGVLNASIDNMFKFQKNYCKTFKDAEVAHLKYDKAEKNMDLSRADLERAKNNAMQRTQICEDAKQNYAHALQAANQQQHQHYSQLLPQILERLRTVDEERISETKSLMLQSIEAETRVMNIIQRCYDDMKKAAQLISPLNDSASVVEHYRSGYAHPQPFTFEDFGSPSAIITSEGTSSVETMKRPTKNGSMVRINRKPSMGLFRGNNHSRKDGTIDFRSYPPQQRCRRLQHEIENIEKEIAKNQQSREGAAKMLQVYKDNPKLGNASDVDSEIVVYTKKCEVLNQQLAKYKAMLSEAQTELNIPISVIGYVHSPLVISEPPTRPPPPCQSGLSTPSQSSPRQIATPNTAVNIHRSSYSEESISSDGSIPITGHQKATSPEPTKKATIVEKSEVYEECDMPALGTCTALYAFEGGSEGTMAMEEGDEMILLERDEGDGWTRVRHVSSAREGFVPTSYLHCRWYPD</sequence>
<dbReference type="GO" id="GO:0032956">
    <property type="term" value="P:regulation of actin cytoskeleton organization"/>
    <property type="evidence" value="ECO:0007669"/>
    <property type="project" value="UniProtKB-ARBA"/>
</dbReference>
<keyword evidence="11" id="KW-0965">Cell junction</keyword>
<dbReference type="GO" id="GO:2000370">
    <property type="term" value="P:positive regulation of clathrin-dependent endocytosis"/>
    <property type="evidence" value="ECO:0007669"/>
    <property type="project" value="UniProtKB-ARBA"/>
</dbReference>
<dbReference type="CDD" id="cd11911">
    <property type="entry name" value="SH3_CIP4-like"/>
    <property type="match status" value="1"/>
</dbReference>
<dbReference type="PROSITE" id="PS50002">
    <property type="entry name" value="SH3"/>
    <property type="match status" value="1"/>
</dbReference>
<evidence type="ECO:0000256" key="6">
    <source>
        <dbReference type="ARBA" id="ARBA00022443"/>
    </source>
</evidence>
<evidence type="ECO:0000259" key="20">
    <source>
        <dbReference type="PROSITE" id="PS51741"/>
    </source>
</evidence>
<dbReference type="GO" id="GO:1904703">
    <property type="term" value="P:negative regulation of protein localization to adherens junction"/>
    <property type="evidence" value="ECO:0007669"/>
    <property type="project" value="UniProtKB-ARBA"/>
</dbReference>
<keyword evidence="7" id="KW-1003">Cell membrane</keyword>
<dbReference type="GO" id="GO:0005911">
    <property type="term" value="C:cell-cell junction"/>
    <property type="evidence" value="ECO:0007669"/>
    <property type="project" value="UniProtKB-ARBA"/>
</dbReference>
<feature type="coiled-coil region" evidence="17">
    <location>
        <begin position="160"/>
        <end position="208"/>
    </location>
</feature>
<gene>
    <name evidence="22" type="ORF">BPAG_LOCUS10945</name>
</gene>
<evidence type="ECO:0000256" key="8">
    <source>
        <dbReference type="ARBA" id="ARBA00022490"/>
    </source>
</evidence>
<feature type="domain" description="SH3" evidence="19">
    <location>
        <begin position="528"/>
        <end position="590"/>
    </location>
</feature>
<dbReference type="GO" id="GO:0007165">
    <property type="term" value="P:signal transduction"/>
    <property type="evidence" value="ECO:0007669"/>
    <property type="project" value="InterPro"/>
</dbReference>
<dbReference type="AlphaFoldDB" id="A0A0N4TQU7"/>
<comment type="subcellular location">
    <subcellularLocation>
        <location evidence="2">Cell junction</location>
    </subcellularLocation>
    <subcellularLocation>
        <location evidence="3">Cell membrane</location>
        <topology evidence="3">Peripheral membrane protein</topology>
        <orientation evidence="3">Cytoplasmic side</orientation>
    </subcellularLocation>
    <subcellularLocation>
        <location evidence="4">Cytoplasmic vesicle</location>
    </subcellularLocation>
    <subcellularLocation>
        <location evidence="1">Recycling endosome</location>
    </subcellularLocation>
</comment>
<dbReference type="SMART" id="SM00055">
    <property type="entry name" value="FCH"/>
    <property type="match status" value="1"/>
</dbReference>
<dbReference type="InterPro" id="IPR036274">
    <property type="entry name" value="HR1_rpt_sf"/>
</dbReference>
<feature type="domain" description="REM-1" evidence="21">
    <location>
        <begin position="347"/>
        <end position="424"/>
    </location>
</feature>
<keyword evidence="6 15" id="KW-0728">SH3 domain</keyword>
<evidence type="ECO:0000259" key="21">
    <source>
        <dbReference type="PROSITE" id="PS51860"/>
    </source>
</evidence>
<dbReference type="Gene3D" id="6.10.140.470">
    <property type="match status" value="1"/>
</dbReference>
<dbReference type="Proteomes" id="UP000278627">
    <property type="component" value="Unassembled WGS sequence"/>
</dbReference>
<keyword evidence="10" id="KW-0967">Endosome</keyword>
<evidence type="ECO:0000256" key="3">
    <source>
        <dbReference type="ARBA" id="ARBA00004413"/>
    </source>
</evidence>
<dbReference type="EMBL" id="UZAD01013206">
    <property type="protein sequence ID" value="VDN92131.1"/>
    <property type="molecule type" value="Genomic_DNA"/>
</dbReference>
<feature type="region of interest" description="Disordered" evidence="18">
    <location>
        <begin position="446"/>
        <end position="472"/>
    </location>
</feature>
<evidence type="ECO:0000259" key="19">
    <source>
        <dbReference type="PROSITE" id="PS50002"/>
    </source>
</evidence>
<evidence type="ECO:0000256" key="17">
    <source>
        <dbReference type="SAM" id="Coils"/>
    </source>
</evidence>
<dbReference type="GO" id="GO:0005886">
    <property type="term" value="C:plasma membrane"/>
    <property type="evidence" value="ECO:0007669"/>
    <property type="project" value="UniProtKB-SubCell"/>
</dbReference>
<keyword evidence="23" id="KW-1185">Reference proteome</keyword>
<dbReference type="CDD" id="cd11619">
    <property type="entry name" value="HR1_CIP4-like"/>
    <property type="match status" value="1"/>
</dbReference>
<evidence type="ECO:0000256" key="13">
    <source>
        <dbReference type="ARBA" id="ARBA00023136"/>
    </source>
</evidence>
<dbReference type="GO" id="GO:0055037">
    <property type="term" value="C:recycling endosome"/>
    <property type="evidence" value="ECO:0007669"/>
    <property type="project" value="UniProtKB-SubCell"/>
</dbReference>
<dbReference type="PANTHER" id="PTHR15735:SF12">
    <property type="entry name" value="CDC42-INTERACTING PROTEIN 4, ISOFORM B"/>
    <property type="match status" value="1"/>
</dbReference>
<evidence type="ECO:0000256" key="14">
    <source>
        <dbReference type="ARBA" id="ARBA00023329"/>
    </source>
</evidence>
<evidence type="ECO:0000256" key="7">
    <source>
        <dbReference type="ARBA" id="ARBA00022475"/>
    </source>
</evidence>
<dbReference type="STRING" id="6280.A0A0N4TQU7"/>
<dbReference type="Gene3D" id="2.30.30.40">
    <property type="entry name" value="SH3 Domains"/>
    <property type="match status" value="1"/>
</dbReference>
<dbReference type="SUPFAM" id="SSF50044">
    <property type="entry name" value="SH3-domain"/>
    <property type="match status" value="1"/>
</dbReference>
<dbReference type="Pfam" id="PF00611">
    <property type="entry name" value="FCH"/>
    <property type="match status" value="1"/>
</dbReference>
<dbReference type="InterPro" id="IPR036028">
    <property type="entry name" value="SH3-like_dom_sf"/>
</dbReference>
<dbReference type="InterPro" id="IPR011072">
    <property type="entry name" value="HR1_rho-bd"/>
</dbReference>
<dbReference type="PROSITE" id="PS51860">
    <property type="entry name" value="REM_1"/>
    <property type="match status" value="1"/>
</dbReference>
<dbReference type="InterPro" id="IPR031160">
    <property type="entry name" value="F_BAR_dom"/>
</dbReference>
<dbReference type="GO" id="GO:0048613">
    <property type="term" value="P:embryonic ectodermal digestive tract morphogenesis"/>
    <property type="evidence" value="ECO:0007669"/>
    <property type="project" value="UniProtKB-ARBA"/>
</dbReference>
<dbReference type="SUPFAM" id="SSF103657">
    <property type="entry name" value="BAR/IMD domain-like"/>
    <property type="match status" value="1"/>
</dbReference>
<dbReference type="SUPFAM" id="SSF46585">
    <property type="entry name" value="HR1 repeat"/>
    <property type="match status" value="1"/>
</dbReference>
<evidence type="ECO:0000256" key="4">
    <source>
        <dbReference type="ARBA" id="ARBA00004541"/>
    </source>
</evidence>
<evidence type="ECO:0000256" key="18">
    <source>
        <dbReference type="SAM" id="MobiDB-lite"/>
    </source>
</evidence>
<feature type="region of interest" description="Disordered" evidence="18">
    <location>
        <begin position="486"/>
        <end position="510"/>
    </location>
</feature>
<feature type="compositionally biased region" description="Polar residues" evidence="18">
    <location>
        <begin position="458"/>
        <end position="472"/>
    </location>
</feature>
<evidence type="ECO:0000256" key="10">
    <source>
        <dbReference type="ARBA" id="ARBA00022753"/>
    </source>
</evidence>
<dbReference type="FunFam" id="1.20.1270.60:FF:000060">
    <property type="entry name" value="Actin polymerization protein Bzz1"/>
    <property type="match status" value="1"/>
</dbReference>
<proteinExistence type="inferred from homology"/>
<organism evidence="24">
    <name type="scientific">Brugia pahangi</name>
    <name type="common">Filarial nematode worm</name>
    <dbReference type="NCBI Taxonomy" id="6280"/>
    <lineage>
        <taxon>Eukaryota</taxon>
        <taxon>Metazoa</taxon>
        <taxon>Ecdysozoa</taxon>
        <taxon>Nematoda</taxon>
        <taxon>Chromadorea</taxon>
        <taxon>Rhabditida</taxon>
        <taxon>Spirurina</taxon>
        <taxon>Spiruromorpha</taxon>
        <taxon>Filarioidea</taxon>
        <taxon>Onchocercidae</taxon>
        <taxon>Brugia</taxon>
    </lineage>
</organism>
<dbReference type="GO" id="GO:1901046">
    <property type="term" value="P:positive regulation of egg-laying behavior"/>
    <property type="evidence" value="ECO:0007669"/>
    <property type="project" value="UniProtKB-ARBA"/>
</dbReference>
<dbReference type="InterPro" id="IPR001060">
    <property type="entry name" value="FCH_dom"/>
</dbReference>
<evidence type="ECO:0000256" key="16">
    <source>
        <dbReference type="PROSITE-ProRule" id="PRU01077"/>
    </source>
</evidence>
<reference evidence="24" key="1">
    <citation type="submission" date="2017-02" db="UniProtKB">
        <authorList>
            <consortium name="WormBaseParasite"/>
        </authorList>
    </citation>
    <scope>IDENTIFICATION</scope>
</reference>
<evidence type="ECO:0000313" key="24">
    <source>
        <dbReference type="WBParaSite" id="BPAG_0001098301-mRNA-1"/>
    </source>
</evidence>
<feature type="compositionally biased region" description="Low complexity" evidence="18">
    <location>
        <begin position="486"/>
        <end position="496"/>
    </location>
</feature>
<evidence type="ECO:0000256" key="9">
    <source>
        <dbReference type="ARBA" id="ARBA00022583"/>
    </source>
</evidence>
<evidence type="ECO:0000256" key="5">
    <source>
        <dbReference type="ARBA" id="ARBA00009426"/>
    </source>
</evidence>
<reference evidence="22 23" key="2">
    <citation type="submission" date="2018-11" db="EMBL/GenBank/DDBJ databases">
        <authorList>
            <consortium name="Pathogen Informatics"/>
        </authorList>
    </citation>
    <scope>NUCLEOTIDE SEQUENCE [LARGE SCALE GENOMIC DNA]</scope>
</reference>
<feature type="domain" description="F-BAR" evidence="20">
    <location>
        <begin position="3"/>
        <end position="269"/>
    </location>
</feature>
<dbReference type="InterPro" id="IPR057870">
    <property type="entry name" value="HR1_TOCA"/>
</dbReference>
<evidence type="ECO:0000256" key="11">
    <source>
        <dbReference type="ARBA" id="ARBA00022949"/>
    </source>
</evidence>
<accession>A0A0N4TQU7</accession>
<dbReference type="SMART" id="SM00326">
    <property type="entry name" value="SH3"/>
    <property type="match status" value="1"/>
</dbReference>
<evidence type="ECO:0000256" key="1">
    <source>
        <dbReference type="ARBA" id="ARBA00004172"/>
    </source>
</evidence>
<dbReference type="Pfam" id="PF25610">
    <property type="entry name" value="HR1_TOCA"/>
    <property type="match status" value="1"/>
</dbReference>
<keyword evidence="9" id="KW-0254">Endocytosis</keyword>
<dbReference type="FunFam" id="2.30.30.40:FF:000203">
    <property type="entry name" value="Cdc42-interacting protein 4, isoform F"/>
    <property type="match status" value="1"/>
</dbReference>
<keyword evidence="13" id="KW-0472">Membrane</keyword>
<name>A0A0N4TQU7_BRUPA</name>